<protein>
    <submittedName>
        <fullName evidence="1">LORF2 protein</fullName>
    </submittedName>
</protein>
<reference evidence="1 2" key="1">
    <citation type="submission" date="2019-11" db="EMBL/GenBank/DDBJ databases">
        <authorList>
            <person name="Yang C."/>
            <person name="Li F."/>
        </authorList>
    </citation>
    <scope>NUCLEOTIDE SEQUENCE [LARGE SCALE GENOMIC DNA]</scope>
    <source>
        <strain evidence="1">KB4526</strain>
        <tissue evidence="1">Muscle</tissue>
    </source>
</reference>
<gene>
    <name evidence="1" type="ORF">FOF47_R18784</name>
</gene>
<feature type="non-terminal residue" evidence="1">
    <location>
        <position position="1"/>
    </location>
</feature>
<dbReference type="Proteomes" id="UP000475037">
    <property type="component" value="Unassembled WGS sequence"/>
</dbReference>
<dbReference type="AlphaFoldDB" id="A0A6G1B1V4"/>
<name>A0A6G1B1V4_CROCR</name>
<accession>A0A6G1B1V4</accession>
<proteinExistence type="predicted"/>
<dbReference type="EMBL" id="VOAJ01002553">
    <property type="protein sequence ID" value="KAF0882019.1"/>
    <property type="molecule type" value="Genomic_DNA"/>
</dbReference>
<sequence>QHLKGCSTSLLIREIQIETTLRYHITPHEQLREQRMSVRMWRKGNPFARLMRMPTGAVTLVNSVEGPQKKLKIDLPYDLAIVLLGIYPKDTKMLIPRDTGIPMFITALSTLAKLWKEPKC</sequence>
<evidence type="ECO:0000313" key="1">
    <source>
        <dbReference type="EMBL" id="KAF0882019.1"/>
    </source>
</evidence>
<organism evidence="1 2">
    <name type="scientific">Crocuta crocuta</name>
    <name type="common">Spotted hyena</name>
    <dbReference type="NCBI Taxonomy" id="9678"/>
    <lineage>
        <taxon>Eukaryota</taxon>
        <taxon>Metazoa</taxon>
        <taxon>Chordata</taxon>
        <taxon>Craniata</taxon>
        <taxon>Vertebrata</taxon>
        <taxon>Euteleostomi</taxon>
        <taxon>Mammalia</taxon>
        <taxon>Eutheria</taxon>
        <taxon>Laurasiatheria</taxon>
        <taxon>Carnivora</taxon>
        <taxon>Feliformia</taxon>
        <taxon>Hyaenidae</taxon>
        <taxon>Crocuta</taxon>
    </lineage>
</organism>
<feature type="non-terminal residue" evidence="1">
    <location>
        <position position="120"/>
    </location>
</feature>
<evidence type="ECO:0000313" key="2">
    <source>
        <dbReference type="Proteomes" id="UP000475037"/>
    </source>
</evidence>
<keyword evidence="2" id="KW-1185">Reference proteome</keyword>
<comment type="caution">
    <text evidence="1">The sequence shown here is derived from an EMBL/GenBank/DDBJ whole genome shotgun (WGS) entry which is preliminary data.</text>
</comment>